<proteinExistence type="predicted"/>
<evidence type="ECO:0000256" key="1">
    <source>
        <dbReference type="SAM" id="MobiDB-lite"/>
    </source>
</evidence>
<evidence type="ECO:0000313" key="3">
    <source>
        <dbReference type="EMBL" id="VDM87135.1"/>
    </source>
</evidence>
<accession>A0A3S4DR22</accession>
<keyword evidence="2" id="KW-0812">Transmembrane</keyword>
<dbReference type="KEGG" id="mbai:MB901379_00670"/>
<evidence type="ECO:0000313" key="4">
    <source>
        <dbReference type="Proteomes" id="UP000269998"/>
    </source>
</evidence>
<dbReference type="AlphaFoldDB" id="A0A3S4DR22"/>
<reference evidence="4" key="1">
    <citation type="submission" date="2018-02" db="EMBL/GenBank/DDBJ databases">
        <authorList>
            <person name="Seth-Smith MB H."/>
            <person name="Seth-Smith H."/>
        </authorList>
    </citation>
    <scope>NUCLEOTIDE SEQUENCE [LARGE SCALE GENOMIC DNA]</scope>
</reference>
<gene>
    <name evidence="3" type="ORF">MB901379_00670</name>
</gene>
<name>A0A3S4DR22_9MYCO</name>
<feature type="transmembrane region" description="Helical" evidence="2">
    <location>
        <begin position="99"/>
        <end position="122"/>
    </location>
</feature>
<keyword evidence="2" id="KW-0472">Membrane</keyword>
<organism evidence="3 4">
    <name type="scientific">Mycobacterium basiliense</name>
    <dbReference type="NCBI Taxonomy" id="2094119"/>
    <lineage>
        <taxon>Bacteria</taxon>
        <taxon>Bacillati</taxon>
        <taxon>Actinomycetota</taxon>
        <taxon>Actinomycetes</taxon>
        <taxon>Mycobacteriales</taxon>
        <taxon>Mycobacteriaceae</taxon>
        <taxon>Mycobacterium</taxon>
    </lineage>
</organism>
<feature type="transmembrane region" description="Helical" evidence="2">
    <location>
        <begin position="160"/>
        <end position="180"/>
    </location>
</feature>
<keyword evidence="4" id="KW-1185">Reference proteome</keyword>
<dbReference type="RefSeq" id="WP_158015343.1">
    <property type="nucleotide sequence ID" value="NZ_CBCSKE010000005.1"/>
</dbReference>
<dbReference type="Proteomes" id="UP000269998">
    <property type="component" value="Chromosome"/>
</dbReference>
<feature type="compositionally biased region" description="Basic and acidic residues" evidence="1">
    <location>
        <begin position="1"/>
        <end position="13"/>
    </location>
</feature>
<feature type="region of interest" description="Disordered" evidence="1">
    <location>
        <begin position="1"/>
        <end position="29"/>
    </location>
</feature>
<evidence type="ECO:0008006" key="5">
    <source>
        <dbReference type="Google" id="ProtNLM"/>
    </source>
</evidence>
<keyword evidence="2" id="KW-1133">Transmembrane helix</keyword>
<feature type="transmembrane region" description="Helical" evidence="2">
    <location>
        <begin position="128"/>
        <end position="148"/>
    </location>
</feature>
<feature type="region of interest" description="Disordered" evidence="1">
    <location>
        <begin position="51"/>
        <end position="76"/>
    </location>
</feature>
<dbReference type="OrthoDB" id="4762325at2"/>
<protein>
    <recommendedName>
        <fullName evidence="5">Transmembrane protein</fullName>
    </recommendedName>
</protein>
<dbReference type="EMBL" id="LR130759">
    <property type="protein sequence ID" value="VDM87135.1"/>
    <property type="molecule type" value="Genomic_DNA"/>
</dbReference>
<evidence type="ECO:0000256" key="2">
    <source>
        <dbReference type="SAM" id="Phobius"/>
    </source>
</evidence>
<sequence length="197" mass="21184">MADKDLDQDRDESSPGTEPFVPDFDTGVQSVPFVPDFDTDSRPVVSLAGVATDSKKPAAEPEALTDTAADQDPGSDAAATHVQSVTVPGRYVYLKWWKLLLVVLGVWFAAAEVGLSLFYWWFHTIDKTPSVFVVLVYVVVCTVGGLMLSMVQGRPMVTALSLAVMSSPFASVAAAAPLYGSYFCEHASRCLIGVIPY</sequence>